<proteinExistence type="predicted"/>
<feature type="chain" id="PRO_5013253289" evidence="1">
    <location>
        <begin position="22"/>
        <end position="120"/>
    </location>
</feature>
<comment type="caution">
    <text evidence="2">The sequence shown here is derived from an EMBL/GenBank/DDBJ whole genome shotgun (WGS) entry which is preliminary data.</text>
</comment>
<name>A0A1X0Y1X4_9BACT</name>
<protein>
    <submittedName>
        <fullName evidence="2">Uncharacterized protein</fullName>
    </submittedName>
</protein>
<sequence>MKKVLILLAILSLASASTGFAAYTSGTNGSVTLANSIPSGSADPALTVQLSNNVQLNYLADTTAGLGYILSTYHASGNRTYGSSSGDASIYWADGTQATGLPTTVPTGTGTADFSSWKAL</sequence>
<gene>
    <name evidence="2" type="ORF">B5V00_11200</name>
</gene>
<dbReference type="AlphaFoldDB" id="A0A1X0Y1X4"/>
<feature type="signal peptide" evidence="1">
    <location>
        <begin position="1"/>
        <end position="21"/>
    </location>
</feature>
<dbReference type="EMBL" id="NAAD01000013">
    <property type="protein sequence ID" value="ORJ59126.1"/>
    <property type="molecule type" value="Genomic_DNA"/>
</dbReference>
<dbReference type="RefSeq" id="WP_085010884.1">
    <property type="nucleotide sequence ID" value="NZ_NAAD01000013.1"/>
</dbReference>
<dbReference type="STRING" id="1969733.B5V00_11200"/>
<reference evidence="2 3" key="1">
    <citation type="submission" date="2017-03" db="EMBL/GenBank/DDBJ databases">
        <title>Genome sequence of Geothermobacter sp. EPR-M, Deep-Sea Iron Reducer.</title>
        <authorList>
            <person name="Tully B."/>
            <person name="Savalia P."/>
            <person name="Abuyen K."/>
            <person name="Baughan C."/>
            <person name="Romero E."/>
            <person name="Ronkowski C."/>
            <person name="Torres B."/>
            <person name="Tremblay J."/>
            <person name="Trujillo A."/>
            <person name="Tyler M."/>
            <person name="Perez-Rodriguez I."/>
            <person name="Amend J."/>
        </authorList>
    </citation>
    <scope>NUCLEOTIDE SEQUENCE [LARGE SCALE GENOMIC DNA]</scope>
    <source>
        <strain evidence="2 3">EPR-M</strain>
    </source>
</reference>
<keyword evidence="1" id="KW-0732">Signal</keyword>
<evidence type="ECO:0000256" key="1">
    <source>
        <dbReference type="SAM" id="SignalP"/>
    </source>
</evidence>
<evidence type="ECO:0000313" key="2">
    <source>
        <dbReference type="EMBL" id="ORJ59126.1"/>
    </source>
</evidence>
<accession>A0A1X0Y1X4</accession>
<dbReference type="OrthoDB" id="9918130at2"/>
<keyword evidence="3" id="KW-1185">Reference proteome</keyword>
<organism evidence="2 3">
    <name type="scientific">Geothermobacter hydrogeniphilus</name>
    <dbReference type="NCBI Taxonomy" id="1969733"/>
    <lineage>
        <taxon>Bacteria</taxon>
        <taxon>Pseudomonadati</taxon>
        <taxon>Thermodesulfobacteriota</taxon>
        <taxon>Desulfuromonadia</taxon>
        <taxon>Desulfuromonadales</taxon>
        <taxon>Geothermobacteraceae</taxon>
        <taxon>Geothermobacter</taxon>
    </lineage>
</organism>
<evidence type="ECO:0000313" key="3">
    <source>
        <dbReference type="Proteomes" id="UP000193136"/>
    </source>
</evidence>
<dbReference type="Proteomes" id="UP000193136">
    <property type="component" value="Unassembled WGS sequence"/>
</dbReference>